<proteinExistence type="inferred from homology"/>
<evidence type="ECO:0000256" key="2">
    <source>
        <dbReference type="ARBA" id="ARBA00005563"/>
    </source>
</evidence>
<accession>A0AAV2TF28</accession>
<dbReference type="AlphaFoldDB" id="A0AAV2TF28"/>
<evidence type="ECO:0000256" key="3">
    <source>
        <dbReference type="ARBA" id="ARBA00023242"/>
    </source>
</evidence>
<dbReference type="InterPro" id="IPR007150">
    <property type="entry name" value="HUS1/Mec3"/>
</dbReference>
<dbReference type="GO" id="GO:0000723">
    <property type="term" value="P:telomere maintenance"/>
    <property type="evidence" value="ECO:0007669"/>
    <property type="project" value="TreeGrafter"/>
</dbReference>
<dbReference type="GO" id="GO:0035861">
    <property type="term" value="C:site of double-strand break"/>
    <property type="evidence" value="ECO:0007669"/>
    <property type="project" value="TreeGrafter"/>
</dbReference>
<dbReference type="GO" id="GO:0000724">
    <property type="term" value="P:double-strand break repair via homologous recombination"/>
    <property type="evidence" value="ECO:0007669"/>
    <property type="project" value="TreeGrafter"/>
</dbReference>
<protein>
    <recommendedName>
        <fullName evidence="4">Checkpoint protein</fullName>
    </recommendedName>
</protein>
<keyword evidence="3" id="KW-0539">Nucleus</keyword>
<evidence type="ECO:0000256" key="1">
    <source>
        <dbReference type="ARBA" id="ARBA00004123"/>
    </source>
</evidence>
<dbReference type="PIRSF" id="PIRSF011312">
    <property type="entry name" value="Cell_cycle_HUS1"/>
    <property type="match status" value="1"/>
</dbReference>
<dbReference type="PANTHER" id="PTHR12900">
    <property type="entry name" value="MITOTIC AND DNA DAMAGE CHECKPOINT PROTEIN HUS1"/>
    <property type="match status" value="1"/>
</dbReference>
<dbReference type="InterPro" id="IPR016580">
    <property type="entry name" value="HUS1"/>
</dbReference>
<dbReference type="GO" id="GO:0031573">
    <property type="term" value="P:mitotic intra-S DNA damage checkpoint signaling"/>
    <property type="evidence" value="ECO:0007669"/>
    <property type="project" value="TreeGrafter"/>
</dbReference>
<evidence type="ECO:0000256" key="5">
    <source>
        <dbReference type="SAM" id="MobiDB-lite"/>
    </source>
</evidence>
<feature type="compositionally biased region" description="Polar residues" evidence="5">
    <location>
        <begin position="282"/>
        <end position="296"/>
    </location>
</feature>
<dbReference type="Proteomes" id="UP001497525">
    <property type="component" value="Unassembled WGS sequence"/>
</dbReference>
<dbReference type="GO" id="GO:0006289">
    <property type="term" value="P:nucleotide-excision repair"/>
    <property type="evidence" value="ECO:0007669"/>
    <property type="project" value="TreeGrafter"/>
</dbReference>
<name>A0AAV2TF28_CALDB</name>
<comment type="subcellular location">
    <subcellularLocation>
        <location evidence="1">Nucleus</location>
    </subcellularLocation>
</comment>
<dbReference type="GO" id="GO:0005730">
    <property type="term" value="C:nucleolus"/>
    <property type="evidence" value="ECO:0007669"/>
    <property type="project" value="InterPro"/>
</dbReference>
<sequence length="361" mass="39948">MKFRIRTIDSGCIEHFVNIVHMVSGLTKSAILRLRKSSFCLVFKERAVYGGVSVYCEVDYVKRICEGLSAEKDEILLEVVLDQLVNCLRIGAVASVGGSTFAASTTVGSAGVGPNSTLITSYPGFAHHSSLAVHGLKIKLVRRKLPCLALELEQASVTGRSRAVWHFIPVHVVPPRLWDEFSELPDPDFDVSIFFPAIKVLRPFADRMRKFAKFIVISANGAGELILGVNVETLARVRLTFRGLRARSWLPSASALESEDEEANEEPRSAIWAEGEGKQGVCRNSRTGEGMARTNTMDDVGDADRRLVSVSLDIRRFAQLLSCPRITPTWFVCNIVHEQMAQFVFLFDSCKLKYNIPASAL</sequence>
<evidence type="ECO:0000256" key="4">
    <source>
        <dbReference type="PIRNR" id="PIRNR011312"/>
    </source>
</evidence>
<comment type="similarity">
    <text evidence="2 4">Belongs to the HUS1 family.</text>
</comment>
<gene>
    <name evidence="6" type="ORF">CDAUBV1_LOCUS9871</name>
</gene>
<feature type="region of interest" description="Disordered" evidence="5">
    <location>
        <begin position="276"/>
        <end position="296"/>
    </location>
</feature>
<comment type="caution">
    <text evidence="6">The sequence shown here is derived from an EMBL/GenBank/DDBJ whole genome shotgun (WGS) entry which is preliminary data.</text>
</comment>
<organism evidence="6 7">
    <name type="scientific">Calicophoron daubneyi</name>
    <name type="common">Rumen fluke</name>
    <name type="synonym">Paramphistomum daubneyi</name>
    <dbReference type="NCBI Taxonomy" id="300641"/>
    <lineage>
        <taxon>Eukaryota</taxon>
        <taxon>Metazoa</taxon>
        <taxon>Spiralia</taxon>
        <taxon>Lophotrochozoa</taxon>
        <taxon>Platyhelminthes</taxon>
        <taxon>Trematoda</taxon>
        <taxon>Digenea</taxon>
        <taxon>Plagiorchiida</taxon>
        <taxon>Pronocephalata</taxon>
        <taxon>Paramphistomoidea</taxon>
        <taxon>Paramphistomidae</taxon>
        <taxon>Calicophoron</taxon>
    </lineage>
</organism>
<dbReference type="Pfam" id="PF04005">
    <property type="entry name" value="Hus1"/>
    <property type="match status" value="1"/>
</dbReference>
<dbReference type="Gene3D" id="3.70.10.10">
    <property type="match status" value="1"/>
</dbReference>
<dbReference type="GO" id="GO:0044778">
    <property type="term" value="P:meiotic DNA integrity checkpoint signaling"/>
    <property type="evidence" value="ECO:0007669"/>
    <property type="project" value="TreeGrafter"/>
</dbReference>
<dbReference type="EMBL" id="CAXLJL010000268">
    <property type="protein sequence ID" value="CAL5135755.1"/>
    <property type="molecule type" value="Genomic_DNA"/>
</dbReference>
<reference evidence="6" key="1">
    <citation type="submission" date="2024-06" db="EMBL/GenBank/DDBJ databases">
        <authorList>
            <person name="Liu X."/>
            <person name="Lenzi L."/>
            <person name="Haldenby T S."/>
            <person name="Uol C."/>
        </authorList>
    </citation>
    <scope>NUCLEOTIDE SEQUENCE</scope>
</reference>
<dbReference type="GO" id="GO:0033314">
    <property type="term" value="P:mitotic DNA replication checkpoint signaling"/>
    <property type="evidence" value="ECO:0007669"/>
    <property type="project" value="TreeGrafter"/>
</dbReference>
<dbReference type="GO" id="GO:0030896">
    <property type="term" value="C:checkpoint clamp complex"/>
    <property type="evidence" value="ECO:0007669"/>
    <property type="project" value="InterPro"/>
</dbReference>
<evidence type="ECO:0000313" key="6">
    <source>
        <dbReference type="EMBL" id="CAL5135755.1"/>
    </source>
</evidence>
<dbReference type="PANTHER" id="PTHR12900:SF0">
    <property type="entry name" value="CHECKPOINT PROTEIN"/>
    <property type="match status" value="1"/>
</dbReference>
<evidence type="ECO:0000313" key="7">
    <source>
        <dbReference type="Proteomes" id="UP001497525"/>
    </source>
</evidence>